<dbReference type="Pfam" id="PF01121">
    <property type="entry name" value="CoaE"/>
    <property type="match status" value="1"/>
</dbReference>
<sequence>VIVIGLTGGIGSGKSTVSDCFVEHDAILVDADVIVREMQAPGQVVHTEMVAHFGDTILNSDESLDRQAIAEIVFGDKGALRELNRIVHPPVNSEIRRRIRREADTDNLLVLDIPLLVEGIIAGGPPRYIVSGILVVDTPTEIAVDRLVAQRGFTEDDARSRIAAQVAREKRLEVADFVIDNSVHLDRLYRQIDRAYEWARALPATEPTPEPEDD</sequence>
<name>A0A381R1D7_9ZZZZ</name>
<evidence type="ECO:0008006" key="4">
    <source>
        <dbReference type="Google" id="ProtNLM"/>
    </source>
</evidence>
<evidence type="ECO:0000256" key="2">
    <source>
        <dbReference type="ARBA" id="ARBA00022840"/>
    </source>
</evidence>
<accession>A0A381R1D7</accession>
<dbReference type="PANTHER" id="PTHR10695">
    <property type="entry name" value="DEPHOSPHO-COA KINASE-RELATED"/>
    <property type="match status" value="1"/>
</dbReference>
<dbReference type="CDD" id="cd02022">
    <property type="entry name" value="DPCK"/>
    <property type="match status" value="1"/>
</dbReference>
<dbReference type="SUPFAM" id="SSF52540">
    <property type="entry name" value="P-loop containing nucleoside triphosphate hydrolases"/>
    <property type="match status" value="1"/>
</dbReference>
<protein>
    <recommendedName>
        <fullName evidence="4">Dephospho-CoA kinase</fullName>
    </recommendedName>
</protein>
<gene>
    <name evidence="3" type="ORF">METZ01_LOCUS38366</name>
</gene>
<keyword evidence="1" id="KW-0547">Nucleotide-binding</keyword>
<evidence type="ECO:0000256" key="1">
    <source>
        <dbReference type="ARBA" id="ARBA00022741"/>
    </source>
</evidence>
<dbReference type="InterPro" id="IPR027417">
    <property type="entry name" value="P-loop_NTPase"/>
</dbReference>
<dbReference type="PANTHER" id="PTHR10695:SF46">
    <property type="entry name" value="BIFUNCTIONAL COENZYME A SYNTHASE-RELATED"/>
    <property type="match status" value="1"/>
</dbReference>
<keyword evidence="2" id="KW-0067">ATP-binding</keyword>
<dbReference type="GO" id="GO:0004140">
    <property type="term" value="F:dephospho-CoA kinase activity"/>
    <property type="evidence" value="ECO:0007669"/>
    <property type="project" value="InterPro"/>
</dbReference>
<dbReference type="GO" id="GO:0015937">
    <property type="term" value="P:coenzyme A biosynthetic process"/>
    <property type="evidence" value="ECO:0007669"/>
    <property type="project" value="InterPro"/>
</dbReference>
<dbReference type="PROSITE" id="PS51219">
    <property type="entry name" value="DPCK"/>
    <property type="match status" value="1"/>
</dbReference>
<dbReference type="EMBL" id="UINC01001638">
    <property type="protein sequence ID" value="SUZ85512.1"/>
    <property type="molecule type" value="Genomic_DNA"/>
</dbReference>
<dbReference type="NCBIfam" id="TIGR00152">
    <property type="entry name" value="dephospho-CoA kinase"/>
    <property type="match status" value="1"/>
</dbReference>
<dbReference type="AlphaFoldDB" id="A0A381R1D7"/>
<feature type="non-terminal residue" evidence="3">
    <location>
        <position position="1"/>
    </location>
</feature>
<dbReference type="Gene3D" id="3.40.50.300">
    <property type="entry name" value="P-loop containing nucleotide triphosphate hydrolases"/>
    <property type="match status" value="1"/>
</dbReference>
<dbReference type="GO" id="GO:0005524">
    <property type="term" value="F:ATP binding"/>
    <property type="evidence" value="ECO:0007669"/>
    <property type="project" value="UniProtKB-KW"/>
</dbReference>
<reference evidence="3" key="1">
    <citation type="submission" date="2018-05" db="EMBL/GenBank/DDBJ databases">
        <authorList>
            <person name="Lanie J.A."/>
            <person name="Ng W.-L."/>
            <person name="Kazmierczak K.M."/>
            <person name="Andrzejewski T.M."/>
            <person name="Davidsen T.M."/>
            <person name="Wayne K.J."/>
            <person name="Tettelin H."/>
            <person name="Glass J.I."/>
            <person name="Rusch D."/>
            <person name="Podicherti R."/>
            <person name="Tsui H.-C.T."/>
            <person name="Winkler M.E."/>
        </authorList>
    </citation>
    <scope>NUCLEOTIDE SEQUENCE</scope>
</reference>
<dbReference type="HAMAP" id="MF_00376">
    <property type="entry name" value="Dephospho_CoA_kinase"/>
    <property type="match status" value="1"/>
</dbReference>
<organism evidence="3">
    <name type="scientific">marine metagenome</name>
    <dbReference type="NCBI Taxonomy" id="408172"/>
    <lineage>
        <taxon>unclassified sequences</taxon>
        <taxon>metagenomes</taxon>
        <taxon>ecological metagenomes</taxon>
    </lineage>
</organism>
<dbReference type="InterPro" id="IPR001977">
    <property type="entry name" value="Depp_CoAkinase"/>
</dbReference>
<proteinExistence type="inferred from homology"/>
<evidence type="ECO:0000313" key="3">
    <source>
        <dbReference type="EMBL" id="SUZ85512.1"/>
    </source>
</evidence>